<reference evidence="7 10" key="2">
    <citation type="submission" date="2018-08" db="EMBL/GenBank/DDBJ databases">
        <title>Genome sequencing of Cutibacterium acnes KCOM 1315.</title>
        <authorList>
            <person name="Kook J.-K."/>
            <person name="Park S.-N."/>
            <person name="Lim Y.K."/>
        </authorList>
    </citation>
    <scope>NUCLEOTIDE SEQUENCE [LARGE SCALE GENOMIC DNA]</scope>
    <source>
        <strain evidence="7 10">KCOM 1315</strain>
    </source>
</reference>
<dbReference type="PANTHER" id="PTHR30337:SF0">
    <property type="entry name" value="NUCLEASE SBCCD SUBUNIT D"/>
    <property type="match status" value="1"/>
</dbReference>
<evidence type="ECO:0000259" key="6">
    <source>
        <dbReference type="Pfam" id="PF00149"/>
    </source>
</evidence>
<dbReference type="RefSeq" id="WP_002516448.1">
    <property type="nucleotide sequence ID" value="NZ_AP022844.1"/>
</dbReference>
<dbReference type="PANTHER" id="PTHR30337">
    <property type="entry name" value="COMPONENT OF ATP-DEPENDENT DSDNA EXONUCLEASE"/>
    <property type="match status" value="1"/>
</dbReference>
<dbReference type="PIRSF" id="PIRSF033093">
    <property type="entry name" value="UCP_ML1119"/>
    <property type="match status" value="1"/>
</dbReference>
<dbReference type="Proteomes" id="UP000226191">
    <property type="component" value="Unassembled WGS sequence"/>
</dbReference>
<evidence type="ECO:0000313" key="8">
    <source>
        <dbReference type="EMBL" id="PGF33978.1"/>
    </source>
</evidence>
<dbReference type="InterPro" id="IPR041796">
    <property type="entry name" value="Mre11_N"/>
</dbReference>
<evidence type="ECO:0000313" key="7">
    <source>
        <dbReference type="EMBL" id="AXM07178.1"/>
    </source>
</evidence>
<dbReference type="InterPro" id="IPR014577">
    <property type="entry name" value="UCP033093_metalloPase"/>
</dbReference>
<evidence type="ECO:0000313" key="10">
    <source>
        <dbReference type="Proteomes" id="UP000256621"/>
    </source>
</evidence>
<evidence type="ECO:0000256" key="4">
    <source>
        <dbReference type="ARBA" id="ARBA00022801"/>
    </source>
</evidence>
<keyword evidence="5 8" id="KW-0269">Exonuclease</keyword>
<dbReference type="OMA" id="DWQIGKP"/>
<dbReference type="Gene3D" id="3.60.21.10">
    <property type="match status" value="1"/>
</dbReference>
<evidence type="ECO:0000256" key="2">
    <source>
        <dbReference type="ARBA" id="ARBA00013365"/>
    </source>
</evidence>
<proteinExistence type="inferred from homology"/>
<dbReference type="EMBL" id="CP031442">
    <property type="protein sequence ID" value="AXM07178.1"/>
    <property type="molecule type" value="Genomic_DNA"/>
</dbReference>
<dbReference type="CDD" id="cd00840">
    <property type="entry name" value="MPP_Mre11_N"/>
    <property type="match status" value="1"/>
</dbReference>
<dbReference type="AlphaFoldDB" id="A0A2B7I9R9"/>
<gene>
    <name evidence="8" type="ORF">B1B09_08835</name>
    <name evidence="7" type="ORF">DXN06_08560</name>
</gene>
<dbReference type="GO" id="GO:0004527">
    <property type="term" value="F:exonuclease activity"/>
    <property type="evidence" value="ECO:0007669"/>
    <property type="project" value="UniProtKB-KW"/>
</dbReference>
<feature type="domain" description="Calcineurin-like phosphoesterase" evidence="6">
    <location>
        <begin position="3"/>
        <end position="174"/>
    </location>
</feature>
<name>A0A2B7I9R9_CUTAC</name>
<evidence type="ECO:0000256" key="5">
    <source>
        <dbReference type="ARBA" id="ARBA00022839"/>
    </source>
</evidence>
<dbReference type="InterPro" id="IPR029052">
    <property type="entry name" value="Metallo-depent_PP-like"/>
</dbReference>
<sequence length="394" mass="42979">MTRFLHTSDWQLGMTRHYLSKRGDDDPQARFTADRIETVRRLGDVARQEGCEFVVVAGDVFETHNVSTQIIARACEAIASIDLPVYLLPGNHDSLEPGCLWDGPEFAQRCPSNVQVLRDHAETQIADGNGVVIATIVASPLTTRHPSTDPLADLVKNLEPAQTPRILVGHGQLEGLSGDAREALISRAPLEDAIARGALSYVALGDRHIAWPTNDNRAAIRYSGTQETTSFNEESVGTAVIVDLGDPLTCQTINVGTWLHARVSQEVASEADLQALRDRFDSFNRRDRTIIRYDLHGQVTISQKAKLDEIIADYETVFASLEPSETRHDLTVVGDDISLTEADVPGWVRDAAEELSDMCATNEDAVAALTLLHRLVSAEGASIASTAHTAEVSR</sequence>
<protein>
    <recommendedName>
        <fullName evidence="2">Nuclease SbcCD subunit D</fullName>
    </recommendedName>
</protein>
<dbReference type="OrthoDB" id="9773856at2"/>
<evidence type="ECO:0000313" key="9">
    <source>
        <dbReference type="Proteomes" id="UP000226191"/>
    </source>
</evidence>
<dbReference type="EMBL" id="MVCE01000003">
    <property type="protein sequence ID" value="PGF33978.1"/>
    <property type="molecule type" value="Genomic_DNA"/>
</dbReference>
<keyword evidence="4" id="KW-0378">Hydrolase</keyword>
<dbReference type="Proteomes" id="UP000256621">
    <property type="component" value="Chromosome"/>
</dbReference>
<accession>A0A2B7I9R9</accession>
<dbReference type="GeneID" id="92858195"/>
<evidence type="ECO:0000256" key="3">
    <source>
        <dbReference type="ARBA" id="ARBA00022722"/>
    </source>
</evidence>
<evidence type="ECO:0000256" key="1">
    <source>
        <dbReference type="ARBA" id="ARBA00010555"/>
    </source>
</evidence>
<reference evidence="8 9" key="1">
    <citation type="submission" date="2017-02" db="EMBL/GenBank/DDBJ databases">
        <title>Prevalence of linear plasmids in Cutibacterium acnes isolates obtained from cancerous prostatic tissue.</title>
        <authorList>
            <person name="Davidsson S."/>
            <person name="Bruggemann H."/>
        </authorList>
    </citation>
    <scope>NUCLEOTIDE SEQUENCE [LARGE SCALE GENOMIC DNA]</scope>
    <source>
        <strain evidence="8 9">11-78</strain>
    </source>
</reference>
<dbReference type="Pfam" id="PF00149">
    <property type="entry name" value="Metallophos"/>
    <property type="match status" value="1"/>
</dbReference>
<keyword evidence="3" id="KW-0540">Nuclease</keyword>
<dbReference type="SUPFAM" id="SSF56300">
    <property type="entry name" value="Metallo-dependent phosphatases"/>
    <property type="match status" value="1"/>
</dbReference>
<comment type="similarity">
    <text evidence="1">Belongs to the SbcD family.</text>
</comment>
<organism evidence="8 9">
    <name type="scientific">Cutibacterium acnes</name>
    <name type="common">Propionibacterium acnes</name>
    <dbReference type="NCBI Taxonomy" id="1747"/>
    <lineage>
        <taxon>Bacteria</taxon>
        <taxon>Bacillati</taxon>
        <taxon>Actinomycetota</taxon>
        <taxon>Actinomycetes</taxon>
        <taxon>Propionibacteriales</taxon>
        <taxon>Propionibacteriaceae</taxon>
        <taxon>Cutibacterium</taxon>
    </lineage>
</organism>
<dbReference type="InterPro" id="IPR050535">
    <property type="entry name" value="DNA_Repair-Maintenance_Comp"/>
</dbReference>
<dbReference type="InterPro" id="IPR004843">
    <property type="entry name" value="Calcineurin-like_PHP"/>
</dbReference>